<dbReference type="RefSeq" id="WP_115498347.1">
    <property type="nucleotide sequence ID" value="NZ_JACRTI010000005.1"/>
</dbReference>
<protein>
    <submittedName>
        <fullName evidence="1">CDP-glycerol glycerophosphotransferase family protein</fullName>
    </submittedName>
    <submittedName>
        <fullName evidence="2">CDP-glycerol--glycerophosphate glycerophosphotransferase</fullName>
    </submittedName>
</protein>
<evidence type="ECO:0000313" key="3">
    <source>
        <dbReference type="Proteomes" id="UP000256321"/>
    </source>
</evidence>
<organism evidence="2 3">
    <name type="scientific">Parabacteroides acidifaciens</name>
    <dbReference type="NCBI Taxonomy" id="2290935"/>
    <lineage>
        <taxon>Bacteria</taxon>
        <taxon>Pseudomonadati</taxon>
        <taxon>Bacteroidota</taxon>
        <taxon>Bacteroidia</taxon>
        <taxon>Bacteroidales</taxon>
        <taxon>Tannerellaceae</taxon>
        <taxon>Parabacteroides</taxon>
    </lineage>
</organism>
<dbReference type="EMBL" id="QREV01000005">
    <property type="protein sequence ID" value="RDU50561.1"/>
    <property type="molecule type" value="Genomic_DNA"/>
</dbReference>
<dbReference type="Gene3D" id="3.40.50.12580">
    <property type="match status" value="1"/>
</dbReference>
<keyword evidence="4" id="KW-1185">Reference proteome</keyword>
<comment type="caution">
    <text evidence="2">The sequence shown here is derived from an EMBL/GenBank/DDBJ whole genome shotgun (WGS) entry which is preliminary data.</text>
</comment>
<gene>
    <name evidence="2" type="ORF">DWU89_03835</name>
    <name evidence="1" type="ORF">H8784_03790</name>
</gene>
<sequence>MKYVLKIMCVIKSILPYSFKKRLLNLFYYFRFRYNYWLNHSRYLHIEKRIAKQKNIKVVFFVTSSYEWKADELYLLLENSPRFIPYIVICPIITQGQSKMIEDIKSAELFFSKKRYRYYNSYNNETKKWMDVNKEIMPDIVFFASPYRGLTLNRYYIYNYSNSLSCYIPYGFMIANIEQHQFNEYFHNLLWKGFYETNIHKKMAAKYALNRGENIIVSGYPQCDQFCKSTSSYDMSVWKNTSKSMKRLIWAPHHTIEKNNVDISYSNFLEYADFMLEVADNYFDKIQIAFKPHPLLKYKLYAHKEWGKDKTDNYFECWRTRTNTQLEEGNYVDLFMTSDGMVMDSISFMAEYLFTKKPSLFMVAGNTRSNFNDFGKLVFDLLYKSDSKETLLYFIDKILLEGEDVKKQERLDFLNTVLLPPNHLSASQNIFNTLNQL</sequence>
<dbReference type="GO" id="GO:0047355">
    <property type="term" value="F:CDP-glycerol glycerophosphotransferase activity"/>
    <property type="evidence" value="ECO:0007669"/>
    <property type="project" value="InterPro"/>
</dbReference>
<proteinExistence type="predicted"/>
<evidence type="ECO:0000313" key="1">
    <source>
        <dbReference type="EMBL" id="MBC8600840.1"/>
    </source>
</evidence>
<dbReference type="AlphaFoldDB" id="A0A3D8HI02"/>
<reference evidence="1 4" key="2">
    <citation type="submission" date="2020-08" db="EMBL/GenBank/DDBJ databases">
        <title>Genome public.</title>
        <authorList>
            <person name="Liu C."/>
            <person name="Sun Q."/>
        </authorList>
    </citation>
    <scope>NUCLEOTIDE SEQUENCE [LARGE SCALE GENOMIC DNA]</scope>
    <source>
        <strain evidence="1 4">426_9</strain>
    </source>
</reference>
<name>A0A3D8HI02_9BACT</name>
<dbReference type="EMBL" id="JACRTI010000005">
    <property type="protein sequence ID" value="MBC8600840.1"/>
    <property type="molecule type" value="Genomic_DNA"/>
</dbReference>
<accession>A0A3D8HI02</accession>
<dbReference type="Proteomes" id="UP000256321">
    <property type="component" value="Unassembled WGS sequence"/>
</dbReference>
<dbReference type="InterPro" id="IPR043148">
    <property type="entry name" value="TagF_C"/>
</dbReference>
<reference evidence="2 3" key="1">
    <citation type="submission" date="2018-07" db="EMBL/GenBank/DDBJ databases">
        <title>Parabacteroides acidifaciens nov. sp., isolated from human feces.</title>
        <authorList>
            <person name="Wang Y.J."/>
        </authorList>
    </citation>
    <scope>NUCLEOTIDE SEQUENCE [LARGE SCALE GENOMIC DNA]</scope>
    <source>
        <strain evidence="2 3">426-9</strain>
    </source>
</reference>
<evidence type="ECO:0000313" key="2">
    <source>
        <dbReference type="EMBL" id="RDU50561.1"/>
    </source>
</evidence>
<evidence type="ECO:0000313" key="4">
    <source>
        <dbReference type="Proteomes" id="UP000629596"/>
    </source>
</evidence>
<dbReference type="Pfam" id="PF04464">
    <property type="entry name" value="Glyphos_transf"/>
    <property type="match status" value="1"/>
</dbReference>
<dbReference type="Proteomes" id="UP000629596">
    <property type="component" value="Unassembled WGS sequence"/>
</dbReference>
<dbReference type="InterPro" id="IPR007554">
    <property type="entry name" value="Glycerophosphate_synth"/>
</dbReference>
<keyword evidence="2" id="KW-0808">Transferase</keyword>
<dbReference type="GO" id="GO:0016020">
    <property type="term" value="C:membrane"/>
    <property type="evidence" value="ECO:0007669"/>
    <property type="project" value="InterPro"/>
</dbReference>